<gene>
    <name evidence="2" type="ORF">SAMN06265367_102382</name>
</gene>
<keyword evidence="1" id="KW-0732">Signal</keyword>
<evidence type="ECO:0000256" key="1">
    <source>
        <dbReference type="SAM" id="SignalP"/>
    </source>
</evidence>
<evidence type="ECO:0000313" key="3">
    <source>
        <dbReference type="Proteomes" id="UP001157915"/>
    </source>
</evidence>
<proteinExistence type="predicted"/>
<sequence length="224" mass="25250">MKRFLLGLLVFQLFTFAANAQIQKGSIMLGGSMNYSSGNTEDYYYQTQNTNNRRYKEFRIEPKIGYSIAENWIVGVSFLANTYKSKIEINNSNPLRSSETINYIFGGSVFAKKYFSLSDKFSAFGGIDFGPNWSKNENSQTDGNSDPTSITNTQFRFTGSLSTGLAFFPKNWLAIELSTNFFAYTHISALETEDYSTSGPTNSWRFNLDATTLNLGVSFFLNNK</sequence>
<accession>A0ABY1NQG1</accession>
<dbReference type="RefSeq" id="WP_283412179.1">
    <property type="nucleotide sequence ID" value="NZ_FXUA01000002.1"/>
</dbReference>
<dbReference type="SUPFAM" id="SSF56925">
    <property type="entry name" value="OMPA-like"/>
    <property type="match status" value="1"/>
</dbReference>
<dbReference type="InterPro" id="IPR011250">
    <property type="entry name" value="OMP/PagP_B-barrel"/>
</dbReference>
<feature type="signal peptide" evidence="1">
    <location>
        <begin position="1"/>
        <end position="20"/>
    </location>
</feature>
<reference evidence="2 3" key="1">
    <citation type="submission" date="2017-05" db="EMBL/GenBank/DDBJ databases">
        <authorList>
            <person name="Varghese N."/>
            <person name="Submissions S."/>
        </authorList>
    </citation>
    <scope>NUCLEOTIDE SEQUENCE [LARGE SCALE GENOMIC DNA]</scope>
    <source>
        <strain evidence="2 3">DSM 15360</strain>
    </source>
</reference>
<dbReference type="EMBL" id="FXUA01000002">
    <property type="protein sequence ID" value="SMP14728.1"/>
    <property type="molecule type" value="Genomic_DNA"/>
</dbReference>
<name>A0ABY1NQG1_9BACT</name>
<keyword evidence="3" id="KW-1185">Reference proteome</keyword>
<dbReference type="Proteomes" id="UP001157915">
    <property type="component" value="Unassembled WGS sequence"/>
</dbReference>
<organism evidence="2 3">
    <name type="scientific">Algoriphagus winogradskyi</name>
    <dbReference type="NCBI Taxonomy" id="237017"/>
    <lineage>
        <taxon>Bacteria</taxon>
        <taxon>Pseudomonadati</taxon>
        <taxon>Bacteroidota</taxon>
        <taxon>Cytophagia</taxon>
        <taxon>Cytophagales</taxon>
        <taxon>Cyclobacteriaceae</taxon>
        <taxon>Algoriphagus</taxon>
    </lineage>
</organism>
<comment type="caution">
    <text evidence="2">The sequence shown here is derived from an EMBL/GenBank/DDBJ whole genome shotgun (WGS) entry which is preliminary data.</text>
</comment>
<evidence type="ECO:0000313" key="2">
    <source>
        <dbReference type="EMBL" id="SMP14728.1"/>
    </source>
</evidence>
<feature type="chain" id="PRO_5045699376" evidence="1">
    <location>
        <begin position="21"/>
        <end position="224"/>
    </location>
</feature>
<protein>
    <submittedName>
        <fullName evidence="2">Opacity protein</fullName>
    </submittedName>
</protein>